<evidence type="ECO:0000256" key="4">
    <source>
        <dbReference type="ARBA" id="ARBA00022525"/>
    </source>
</evidence>
<feature type="signal peptide" evidence="6">
    <location>
        <begin position="1"/>
        <end position="22"/>
    </location>
</feature>
<dbReference type="GO" id="GO:0005576">
    <property type="term" value="C:extracellular region"/>
    <property type="evidence" value="ECO:0007669"/>
    <property type="project" value="UniProtKB-SubCell"/>
</dbReference>
<accession>A0A218XLR2</accession>
<evidence type="ECO:0000256" key="1">
    <source>
        <dbReference type="ARBA" id="ARBA00004613"/>
    </source>
</evidence>
<comment type="caution">
    <text evidence="7">The sequence shown here is derived from an EMBL/GenBank/DDBJ whole genome shotgun (WGS) entry which is preliminary data.</text>
</comment>
<organism evidence="7 9">
    <name type="scientific">Punica granatum</name>
    <name type="common">Pomegranate</name>
    <dbReference type="NCBI Taxonomy" id="22663"/>
    <lineage>
        <taxon>Eukaryota</taxon>
        <taxon>Viridiplantae</taxon>
        <taxon>Streptophyta</taxon>
        <taxon>Embryophyta</taxon>
        <taxon>Tracheophyta</taxon>
        <taxon>Spermatophyta</taxon>
        <taxon>Magnoliopsida</taxon>
        <taxon>eudicotyledons</taxon>
        <taxon>Gunneridae</taxon>
        <taxon>Pentapetalae</taxon>
        <taxon>rosids</taxon>
        <taxon>malvids</taxon>
        <taxon>Myrtales</taxon>
        <taxon>Lythraceae</taxon>
        <taxon>Punica</taxon>
    </lineage>
</organism>
<evidence type="ECO:0000313" key="10">
    <source>
        <dbReference type="Proteomes" id="UP000233551"/>
    </source>
</evidence>
<keyword evidence="5 6" id="KW-0732">Signal</keyword>
<dbReference type="Pfam" id="PF05938">
    <property type="entry name" value="Self-incomp_S1"/>
    <property type="match status" value="1"/>
</dbReference>
<reference evidence="9" key="1">
    <citation type="journal article" date="2017" name="Plant J.">
        <title>The pomegranate (Punica granatum L.) genome and the genomics of punicalagin biosynthesis.</title>
        <authorList>
            <person name="Qin G."/>
            <person name="Xu C."/>
            <person name="Ming R."/>
            <person name="Tang H."/>
            <person name="Guyot R."/>
            <person name="Kramer E.M."/>
            <person name="Hu Y."/>
            <person name="Yi X."/>
            <person name="Qi Y."/>
            <person name="Xu X."/>
            <person name="Gao Z."/>
            <person name="Pan H."/>
            <person name="Jian J."/>
            <person name="Tian Y."/>
            <person name="Yue Z."/>
            <person name="Xu Y."/>
        </authorList>
    </citation>
    <scope>NUCLEOTIDE SEQUENCE [LARGE SCALE GENOMIC DNA]</scope>
    <source>
        <strain evidence="9">cv. Dabenzi</strain>
    </source>
</reference>
<dbReference type="SUPFAM" id="SSF49503">
    <property type="entry name" value="Cupredoxins"/>
    <property type="match status" value="1"/>
</dbReference>
<dbReference type="Gene3D" id="2.60.40.420">
    <property type="entry name" value="Cupredoxins - blue copper proteins"/>
    <property type="match status" value="1"/>
</dbReference>
<dbReference type="Proteomes" id="UP000233551">
    <property type="component" value="Unassembled WGS sequence"/>
</dbReference>
<evidence type="ECO:0000256" key="2">
    <source>
        <dbReference type="ARBA" id="ARBA00005581"/>
    </source>
</evidence>
<dbReference type="AlphaFoldDB" id="A0A218XLR2"/>
<dbReference type="Proteomes" id="UP000197138">
    <property type="component" value="Unassembled WGS sequence"/>
</dbReference>
<comment type="subcellular location">
    <subcellularLocation>
        <location evidence="1 6">Secreted</location>
    </subcellularLocation>
</comment>
<evidence type="ECO:0000313" key="8">
    <source>
        <dbReference type="EMBL" id="PKI36226.1"/>
    </source>
</evidence>
<evidence type="ECO:0000313" key="7">
    <source>
        <dbReference type="EMBL" id="OWM86195.1"/>
    </source>
</evidence>
<dbReference type="STRING" id="22663.A0A218XLR2"/>
<dbReference type="EMBL" id="PGOL01004950">
    <property type="protein sequence ID" value="PKI36226.1"/>
    <property type="molecule type" value="Genomic_DNA"/>
</dbReference>
<evidence type="ECO:0000313" key="9">
    <source>
        <dbReference type="Proteomes" id="UP000197138"/>
    </source>
</evidence>
<reference evidence="8 10" key="3">
    <citation type="submission" date="2017-11" db="EMBL/GenBank/DDBJ databases">
        <title>De-novo sequencing of pomegranate (Punica granatum L.) genome.</title>
        <authorList>
            <person name="Akparov Z."/>
            <person name="Amiraslanov A."/>
            <person name="Hajiyeva S."/>
            <person name="Abbasov M."/>
            <person name="Kaur K."/>
            <person name="Hamwieh A."/>
            <person name="Solovyev V."/>
            <person name="Salamov A."/>
            <person name="Braich B."/>
            <person name="Kosarev P."/>
            <person name="Mahmoud A."/>
            <person name="Hajiyev E."/>
            <person name="Babayeva S."/>
            <person name="Izzatullayeva V."/>
            <person name="Mammadov A."/>
            <person name="Mammadov A."/>
            <person name="Sharifova S."/>
            <person name="Ojaghi J."/>
            <person name="Eynullazada K."/>
            <person name="Bayramov B."/>
            <person name="Abdulazimova A."/>
            <person name="Shahmuradov I."/>
        </authorList>
    </citation>
    <scope>NUCLEOTIDE SEQUENCE [LARGE SCALE GENOMIC DNA]</scope>
    <source>
        <strain evidence="8">AG2017</strain>
        <strain evidence="10">cv. AG2017</strain>
        <tissue evidence="8">Leaf</tissue>
    </source>
</reference>
<protein>
    <recommendedName>
        <fullName evidence="6">S-protein homolog</fullName>
    </recommendedName>
</protein>
<keyword evidence="4 6" id="KW-0964">Secreted</keyword>
<dbReference type="PANTHER" id="PTHR31232:SF43">
    <property type="entry name" value="S-PROTEIN HOMOLOG 29-RELATED"/>
    <property type="match status" value="1"/>
</dbReference>
<dbReference type="InterPro" id="IPR008972">
    <property type="entry name" value="Cupredoxin"/>
</dbReference>
<keyword evidence="10" id="KW-1185">Reference proteome</keyword>
<dbReference type="InterPro" id="IPR010264">
    <property type="entry name" value="Self-incomp_S1"/>
</dbReference>
<sequence length="148" mass="16907">MSLLQRNIFLSVVIFCLVVSRAATTVAVAANTDIFGLFPKIRVDVFNELPRGATFTIHCKSRDDDLGTHVIQPGQKYEFSFRVNFFKTTLFHCGVSWEGGHVDFALYRASRDDNGRCDEYCRWQARGDAIVGYRENRPDPDIVIPWNK</sequence>
<keyword evidence="3 6" id="KW-0713">Self-incompatibility</keyword>
<comment type="similarity">
    <text evidence="2 6">Belongs to the plant self-incompatibility (S1) protein family.</text>
</comment>
<feature type="chain" id="PRO_5014071987" description="S-protein homolog" evidence="6">
    <location>
        <begin position="23"/>
        <end position="148"/>
    </location>
</feature>
<evidence type="ECO:0000256" key="5">
    <source>
        <dbReference type="ARBA" id="ARBA00022729"/>
    </source>
</evidence>
<name>A0A218XLR2_PUNGR</name>
<reference evidence="7" key="2">
    <citation type="submission" date="2017-06" db="EMBL/GenBank/DDBJ databases">
        <title>The pomegranate genome and the genomics of punicalagin biosynthesis.</title>
        <authorList>
            <person name="Xu C."/>
        </authorList>
    </citation>
    <scope>NUCLEOTIDE SEQUENCE [LARGE SCALE GENOMIC DNA]</scope>
    <source>
        <tissue evidence="7">Fresh leaf</tissue>
    </source>
</reference>
<dbReference type="EMBL" id="MTKT01001090">
    <property type="protein sequence ID" value="OWM86195.1"/>
    <property type="molecule type" value="Genomic_DNA"/>
</dbReference>
<proteinExistence type="inferred from homology"/>
<gene>
    <name evidence="7" type="ORF">CDL15_Pgr011019</name>
    <name evidence="8" type="ORF">CRG98_043378</name>
</gene>
<dbReference type="GO" id="GO:0060320">
    <property type="term" value="P:rejection of self pollen"/>
    <property type="evidence" value="ECO:0007669"/>
    <property type="project" value="UniProtKB-KW"/>
</dbReference>
<evidence type="ECO:0000256" key="3">
    <source>
        <dbReference type="ARBA" id="ARBA00022471"/>
    </source>
</evidence>
<dbReference type="PANTHER" id="PTHR31232">
    <property type="match status" value="1"/>
</dbReference>
<evidence type="ECO:0000256" key="6">
    <source>
        <dbReference type="RuleBase" id="RU367044"/>
    </source>
</evidence>